<keyword evidence="3" id="KW-0963">Cytoplasm</keyword>
<dbReference type="Pfam" id="PF10497">
    <property type="entry name" value="zf-4CXXC_R1"/>
    <property type="match status" value="1"/>
</dbReference>
<dbReference type="Pfam" id="PF22486">
    <property type="entry name" value="MATH_2"/>
    <property type="match status" value="1"/>
</dbReference>
<dbReference type="Gene3D" id="3.30.710.10">
    <property type="entry name" value="Potassium Channel Kv1.1, Chain A"/>
    <property type="match status" value="1"/>
</dbReference>
<dbReference type="CDD" id="cd00121">
    <property type="entry name" value="MATH"/>
    <property type="match status" value="1"/>
</dbReference>
<evidence type="ECO:0000256" key="2">
    <source>
        <dbReference type="ARBA" id="ARBA00004496"/>
    </source>
</evidence>
<feature type="domain" description="MATH" evidence="11">
    <location>
        <begin position="672"/>
        <end position="800"/>
    </location>
</feature>
<keyword evidence="12" id="KW-0131">Cell cycle</keyword>
<evidence type="ECO:0000256" key="1">
    <source>
        <dbReference type="ARBA" id="ARBA00004123"/>
    </source>
</evidence>
<keyword evidence="12" id="KW-0132">Cell division</keyword>
<evidence type="ECO:0000256" key="6">
    <source>
        <dbReference type="ARBA" id="ARBA00022843"/>
    </source>
</evidence>
<evidence type="ECO:0000259" key="11">
    <source>
        <dbReference type="PROSITE" id="PS50144"/>
    </source>
</evidence>
<evidence type="ECO:0000256" key="8">
    <source>
        <dbReference type="ARBA" id="ARBA00023163"/>
    </source>
</evidence>
<dbReference type="InterPro" id="IPR002083">
    <property type="entry name" value="MATH/TRAF_dom"/>
</dbReference>
<reference evidence="12 13" key="1">
    <citation type="journal article" date="2018" name="Plant J.">
        <title>Genome sequences of Chlorella sorokiniana UTEX 1602 and Micractinium conductrix SAG 241.80: implications to maltose excretion by a green alga.</title>
        <authorList>
            <person name="Arriola M.B."/>
            <person name="Velmurugan N."/>
            <person name="Zhang Y."/>
            <person name="Plunkett M.H."/>
            <person name="Hondzo H."/>
            <person name="Barney B.M."/>
        </authorList>
    </citation>
    <scope>NUCLEOTIDE SEQUENCE [LARGE SCALE GENOMIC DNA]</scope>
    <source>
        <strain evidence="12 13">SAG 241.80</strain>
    </source>
</reference>
<proteinExistence type="predicted"/>
<accession>A0A2P6VIU2</accession>
<feature type="region of interest" description="Disordered" evidence="10">
    <location>
        <begin position="392"/>
        <end position="428"/>
    </location>
</feature>
<dbReference type="EMBL" id="LHPF02000005">
    <property type="protein sequence ID" value="PSC74023.1"/>
    <property type="molecule type" value="Genomic_DNA"/>
</dbReference>
<dbReference type="InterPro" id="IPR008974">
    <property type="entry name" value="TRAF-like"/>
</dbReference>
<dbReference type="GO" id="GO:0006355">
    <property type="term" value="P:regulation of DNA-templated transcription"/>
    <property type="evidence" value="ECO:0007669"/>
    <property type="project" value="InterPro"/>
</dbReference>
<evidence type="ECO:0000256" key="7">
    <source>
        <dbReference type="ARBA" id="ARBA00023015"/>
    </source>
</evidence>
<dbReference type="SMART" id="SM00061">
    <property type="entry name" value="MATH"/>
    <property type="match status" value="1"/>
</dbReference>
<evidence type="ECO:0000256" key="5">
    <source>
        <dbReference type="ARBA" id="ARBA00022553"/>
    </source>
</evidence>
<dbReference type="GO" id="GO:0051301">
    <property type="term" value="P:cell division"/>
    <property type="evidence" value="ECO:0007669"/>
    <property type="project" value="UniProtKB-KW"/>
</dbReference>
<keyword evidence="13" id="KW-1185">Reference proteome</keyword>
<comment type="subcellular location">
    <subcellularLocation>
        <location evidence="2">Cytoplasm</location>
    </subcellularLocation>
    <subcellularLocation>
        <location evidence="1">Nucleus</location>
    </subcellularLocation>
</comment>
<keyword evidence="6" id="KW-0832">Ubl conjugation</keyword>
<keyword evidence="8" id="KW-0804">Transcription</keyword>
<dbReference type="PROSITE" id="PS50144">
    <property type="entry name" value="MATH"/>
    <property type="match status" value="1"/>
</dbReference>
<dbReference type="PANTHER" id="PTHR31169">
    <property type="entry name" value="OS05G0300700 PROTEIN"/>
    <property type="match status" value="1"/>
</dbReference>
<evidence type="ECO:0000256" key="10">
    <source>
        <dbReference type="SAM" id="MobiDB-lite"/>
    </source>
</evidence>
<feature type="compositionally biased region" description="Low complexity" evidence="10">
    <location>
        <begin position="406"/>
        <end position="428"/>
    </location>
</feature>
<protein>
    <submittedName>
        <fullName evidence="12">Cell division cycle associated 7 (ISS)</fullName>
    </submittedName>
</protein>
<dbReference type="InterPro" id="IPR018866">
    <property type="entry name" value="Znf-4CXXC_R1"/>
</dbReference>
<dbReference type="Proteomes" id="UP000239649">
    <property type="component" value="Unassembled WGS sequence"/>
</dbReference>
<dbReference type="Gene3D" id="2.60.210.10">
    <property type="entry name" value="Apoptosis, Tumor Necrosis Factor Receptor Associated Protein 2, Chain A"/>
    <property type="match status" value="1"/>
</dbReference>
<dbReference type="OrthoDB" id="298344at2759"/>
<evidence type="ECO:0000313" key="13">
    <source>
        <dbReference type="Proteomes" id="UP000239649"/>
    </source>
</evidence>
<keyword evidence="5" id="KW-0597">Phosphoprotein</keyword>
<dbReference type="SUPFAM" id="SSF49599">
    <property type="entry name" value="TRAF domain-like"/>
    <property type="match status" value="1"/>
</dbReference>
<dbReference type="PANTHER" id="PTHR31169:SF8">
    <property type="entry name" value="ZINC-FINGER DOMAIN OF MONOAMINE-OXIDASE A REPRESSOR R1 PROTEIN"/>
    <property type="match status" value="1"/>
</dbReference>
<evidence type="ECO:0000256" key="3">
    <source>
        <dbReference type="ARBA" id="ARBA00022490"/>
    </source>
</evidence>
<keyword evidence="4" id="KW-1017">Isopeptide bond</keyword>
<dbReference type="Pfam" id="PF14026">
    <property type="entry name" value="SCO4226-like"/>
    <property type="match status" value="1"/>
</dbReference>
<organism evidence="12 13">
    <name type="scientific">Micractinium conductrix</name>
    <dbReference type="NCBI Taxonomy" id="554055"/>
    <lineage>
        <taxon>Eukaryota</taxon>
        <taxon>Viridiplantae</taxon>
        <taxon>Chlorophyta</taxon>
        <taxon>core chlorophytes</taxon>
        <taxon>Trebouxiophyceae</taxon>
        <taxon>Chlorellales</taxon>
        <taxon>Chlorellaceae</taxon>
        <taxon>Chlorella clade</taxon>
        <taxon>Micractinium</taxon>
    </lineage>
</organism>
<evidence type="ECO:0000256" key="4">
    <source>
        <dbReference type="ARBA" id="ARBA00022499"/>
    </source>
</evidence>
<dbReference type="InterPro" id="IPR040221">
    <property type="entry name" value="CDCA7/CDA7L"/>
</dbReference>
<dbReference type="GO" id="GO:0005737">
    <property type="term" value="C:cytoplasm"/>
    <property type="evidence" value="ECO:0007669"/>
    <property type="project" value="UniProtKB-SubCell"/>
</dbReference>
<evidence type="ECO:0000313" key="12">
    <source>
        <dbReference type="EMBL" id="PSC74023.1"/>
    </source>
</evidence>
<keyword evidence="7" id="KW-0805">Transcription regulation</keyword>
<sequence length="914" mass="96386">MGRKASLDNEFERARAARIAANQEKLASLGITEAAQQLRAVADAARPPRAPPAPRQKRRMFEIEIEVRRSGRLQGDQPMYNEENLADMALGIDRLDLIHLPRRRRVGVDPSHLSAIRERRIKEVDGEDAEVPRGPIDSGLGVRIQGGRVYDSKYGVTCHWCRQKTLEEHVTCTHPNCGDGRRLAVSFCKLCLKNRHGEDIVQAEASGKWVCPRCRGSCGEGCTSCCNCGPCRKAAGLTATGQVINHARAAGFENVHDYLVHQKTGEGPEEIAERKGRAAWGAWLDVPFDPASAEEEAEAAAAAAVVQLDAQQGASAGGAVPQGAGAATLLYAALRWHVLAASFAAALQKLAAAPKPVSRGAAVLPAAAPPAEPAAQQPAAKRAKAAAVPKAVAAAAAKPAPRRSQRSAASPSQQQQEEQQEAAAARPAKLPKKMSDIFAAPAVKAAAGKAAPAEPAIRPTRSNRLGMRAHNDCFADVDGVRLPLHSQVLSLHSSVLCGQILFLAQRSANSGVIERPDLTAAFAGCSVADAACLLRMLYHPQDVRAASFAALLAAGRLPSVAALAYKLNVPSVLSALAEHLAGVGGTADMPQLMDALRTAQHCHLEDVAARLLDSIAAKLAPASACVPAALQPAALAALDSTILAQLLFRLAQNGPFRPPAITEVRSAGVGSVGGFTFAVGDFSKQEGVLRSPWVEIGGVQWRLRVDPRGSGDGAGTHLSIYLHWNCAAPELAGISGADARFKLSLLAQEGGGAGESKQKDHTFTRKSEYLGWREFVPLAQLRDASRGFLAGDRLLTALKQCHVSAGPPVSSSARPAMSAPLKRFVIERDMPGVGKRTPEELAGAAKGSCNALKSVGSDRVQWVHSHVTGDRTYCIYLATSEEAIREHTAVAGIPATKIEEVTSMLDPTHAAGAP</sequence>
<gene>
    <name evidence="12" type="ORF">C2E20_2803</name>
</gene>
<name>A0A2P6VIU2_9CHLO</name>
<dbReference type="InterPro" id="IPR011333">
    <property type="entry name" value="SKP1/BTB/POZ_sf"/>
</dbReference>
<dbReference type="GO" id="GO:0005634">
    <property type="term" value="C:nucleus"/>
    <property type="evidence" value="ECO:0007669"/>
    <property type="project" value="UniProtKB-SubCell"/>
</dbReference>
<comment type="caution">
    <text evidence="12">The sequence shown here is derived from an EMBL/GenBank/DDBJ whole genome shotgun (WGS) entry which is preliminary data.</text>
</comment>
<keyword evidence="9" id="KW-0539">Nucleus</keyword>
<dbReference type="InterPro" id="IPR025336">
    <property type="entry name" value="SCO4226-like"/>
</dbReference>
<dbReference type="STRING" id="554055.A0A2P6VIU2"/>
<dbReference type="AlphaFoldDB" id="A0A2P6VIU2"/>
<evidence type="ECO:0000256" key="9">
    <source>
        <dbReference type="ARBA" id="ARBA00023242"/>
    </source>
</evidence>